<dbReference type="GO" id="GO:0031177">
    <property type="term" value="F:phosphopantetheine binding"/>
    <property type="evidence" value="ECO:0007669"/>
    <property type="project" value="TreeGrafter"/>
</dbReference>
<feature type="domain" description="Condensation" evidence="2">
    <location>
        <begin position="465"/>
        <end position="724"/>
    </location>
</feature>
<proteinExistence type="predicted"/>
<evidence type="ECO:0000259" key="2">
    <source>
        <dbReference type="Pfam" id="PF00668"/>
    </source>
</evidence>
<dbReference type="SUPFAM" id="SSF52777">
    <property type="entry name" value="CoA-dependent acyltransferases"/>
    <property type="match status" value="2"/>
</dbReference>
<dbReference type="eggNOG" id="COG1020">
    <property type="taxonomic scope" value="Bacteria"/>
</dbReference>
<dbReference type="AlphaFoldDB" id="F2RK71"/>
<dbReference type="Pfam" id="PF19787">
    <property type="entry name" value="DUF6271"/>
    <property type="match status" value="1"/>
</dbReference>
<dbReference type="Gene3D" id="3.30.559.30">
    <property type="entry name" value="Nonribosomal peptide synthetase, condensation domain"/>
    <property type="match status" value="1"/>
</dbReference>
<dbReference type="KEGG" id="sve:SVEN_6941"/>
<keyword evidence="4" id="KW-1185">Reference proteome</keyword>
<dbReference type="GO" id="GO:0009239">
    <property type="term" value="P:enterobactin biosynthetic process"/>
    <property type="evidence" value="ECO:0007669"/>
    <property type="project" value="TreeGrafter"/>
</dbReference>
<dbReference type="GO" id="GO:0047527">
    <property type="term" value="F:2,3-dihydroxybenzoate-serine ligase activity"/>
    <property type="evidence" value="ECO:0007669"/>
    <property type="project" value="TreeGrafter"/>
</dbReference>
<evidence type="ECO:0000313" key="4">
    <source>
        <dbReference type="Proteomes" id="UP000006854"/>
    </source>
</evidence>
<dbReference type="InterPro" id="IPR001242">
    <property type="entry name" value="Condensation_dom"/>
</dbReference>
<dbReference type="GO" id="GO:0009366">
    <property type="term" value="C:enterobactin synthetase complex"/>
    <property type="evidence" value="ECO:0007669"/>
    <property type="project" value="TreeGrafter"/>
</dbReference>
<dbReference type="Gene3D" id="3.30.559.10">
    <property type="entry name" value="Chloramphenicol acetyltransferase-like domain"/>
    <property type="match status" value="1"/>
</dbReference>
<dbReference type="GO" id="GO:0005829">
    <property type="term" value="C:cytosol"/>
    <property type="evidence" value="ECO:0007669"/>
    <property type="project" value="TreeGrafter"/>
</dbReference>
<feature type="region of interest" description="Disordered" evidence="1">
    <location>
        <begin position="986"/>
        <end position="1013"/>
    </location>
</feature>
<dbReference type="GO" id="GO:0008610">
    <property type="term" value="P:lipid biosynthetic process"/>
    <property type="evidence" value="ECO:0007669"/>
    <property type="project" value="UniProtKB-ARBA"/>
</dbReference>
<reference evidence="3 4" key="1">
    <citation type="journal article" date="2011" name="BMC Genomics">
        <title>Genome-wide analysis of the role of GlnR in Streptomyces venezuelae provides new insights into global nitrogen regulation in actinomycetes.</title>
        <authorList>
            <person name="Pullan S.T."/>
            <person name="Bibb M.J."/>
            <person name="Merrick M."/>
        </authorList>
    </citation>
    <scope>NUCLEOTIDE SEQUENCE [LARGE SCALE GENOMIC DNA]</scope>
    <source>
        <strain evidence="3">ATCC 10712</strain>
    </source>
</reference>
<dbReference type="PANTHER" id="PTHR45527">
    <property type="entry name" value="NONRIBOSOMAL PEPTIDE SYNTHETASE"/>
    <property type="match status" value="1"/>
</dbReference>
<dbReference type="InterPro" id="IPR046238">
    <property type="entry name" value="DUF6271"/>
</dbReference>
<name>F2RK71_STRVP</name>
<sequence>MRRVCLTLPTNRACAATLTAVAEEAAYGARRFGAEVHLLVLDSSEPDVLAEHRRVTAALPPVPGVVVHHLDEDEQRAFLRDVIDRSGAAAPERLLGLMLPSQVSYGACTNRAFLIAEALGCVSVHRRDSDSRYQYLDGEPVFPLHHELTALGRRAGDLTGTVSRSRLDPALAHRPVAVVGGSFVGAMSVDVEEIRRLDPAVYEDVVGLSVPAGYPEIWRRNLIAESFRGAGTAAFTADRSTLTSVSPTRVDMCNIALDREVYGRVPLPPATDTIGSDYFLLHLAHDAGLPGVLHNRHIVNFHTEERRSDEGFLAYQIRFAKFLLASPHLDTVYARLKEAGDTLLDPEGHVRAAAVAAFARDGAHVDRAEHLRRLDVLDRAYRTLGGRYATAADALAARRERLIEEARQDMEDFAALTEAWEALTRASRHRPRTTALTVAYAGGEARRGPVTMGQANMIRCMLRDEPAHINIHDVWPVPEGTRTEAAVDALRALAVRHEGLRTTFPHTAGSAPREQVVAPEGHFTVTVLDHEELPDEPAAYAESLARRARDERFHLDRDFPLRITLVTLRGAPVFVTLAASHAATDVGALAVLKEEWRALLTDGTLPPLACAAPLDLAAEEAAPAGRRKSEASLRYWERIIRTGPQAMFAEPGAEGTEVSVPRLTLRSSRAGRALALAARRTGSPAPTVLLTAWCALVAHRAGQSACVAAVPTSNRYHPRLARSVNTLSQDALLSLDVRVPTFDALLAKAWGAALNAYRHSQFDAVALWDMIGRTTFERGSQFARDVVFNDVSTLPGTVAPVAPDAAADADAPELELTWGPDQVLPTRVLTFVYAIEPLVHLSLWADPALFKPEEAEGFLAGLVRLLEAVGTADVLLGSLTGVTGVRPVERGPQWCRVDGCWTSPHLVAEALGEALTGVHEALAEATVHVTAEAAGPGGDEEAALTAYIAAGDTPLTPEQAHTALMEALPGRPGVLAPRRYVIVQDPPAEPDPSGSGWLRQQILSEGTGRDRRM</sequence>
<gene>
    <name evidence="3" type="ordered locus">SVEN_6941</name>
</gene>
<dbReference type="Proteomes" id="UP000006854">
    <property type="component" value="Chromosome"/>
</dbReference>
<dbReference type="HOGENOM" id="CLU_297333_0_0_11"/>
<dbReference type="STRING" id="953739.SVEN_6941"/>
<dbReference type="PANTHER" id="PTHR45527:SF1">
    <property type="entry name" value="FATTY ACID SYNTHASE"/>
    <property type="match status" value="1"/>
</dbReference>
<accession>F2RK71</accession>
<evidence type="ECO:0000256" key="1">
    <source>
        <dbReference type="SAM" id="MobiDB-lite"/>
    </source>
</evidence>
<dbReference type="InterPro" id="IPR023213">
    <property type="entry name" value="CAT-like_dom_sf"/>
</dbReference>
<dbReference type="EMBL" id="FR845719">
    <property type="protein sequence ID" value="CCA60227.1"/>
    <property type="molecule type" value="Genomic_DNA"/>
</dbReference>
<organism evidence="3 4">
    <name type="scientific">Streptomyces venezuelae (strain ATCC 10712 / CBS 650.69 / DSM 40230 / JCM 4526 / NBRC 13096 / PD 04745)</name>
    <dbReference type="NCBI Taxonomy" id="953739"/>
    <lineage>
        <taxon>Bacteria</taxon>
        <taxon>Bacillati</taxon>
        <taxon>Actinomycetota</taxon>
        <taxon>Actinomycetes</taxon>
        <taxon>Kitasatosporales</taxon>
        <taxon>Streptomycetaceae</taxon>
        <taxon>Streptomyces</taxon>
    </lineage>
</organism>
<dbReference type="GO" id="GO:0043041">
    <property type="term" value="P:amino acid activation for nonribosomal peptide biosynthetic process"/>
    <property type="evidence" value="ECO:0007669"/>
    <property type="project" value="TreeGrafter"/>
</dbReference>
<evidence type="ECO:0000313" key="3">
    <source>
        <dbReference type="EMBL" id="CCA60227.1"/>
    </source>
</evidence>
<dbReference type="Pfam" id="PF00668">
    <property type="entry name" value="Condensation"/>
    <property type="match status" value="1"/>
</dbReference>
<protein>
    <recommendedName>
        <fullName evidence="2">Condensation domain-containing protein</fullName>
    </recommendedName>
</protein>
<dbReference type="PATRIC" id="fig|953739.5.peg.2160"/>